<dbReference type="AlphaFoldDB" id="A0A1T5FCI1"/>
<dbReference type="InterPro" id="IPR014825">
    <property type="entry name" value="DNA_alkylation"/>
</dbReference>
<evidence type="ECO:0000313" key="1">
    <source>
        <dbReference type="EMBL" id="SKB93864.1"/>
    </source>
</evidence>
<dbReference type="SUPFAM" id="SSF48371">
    <property type="entry name" value="ARM repeat"/>
    <property type="match status" value="1"/>
</dbReference>
<dbReference type="EMBL" id="FUZA01000003">
    <property type="protein sequence ID" value="SKB93864.1"/>
    <property type="molecule type" value="Genomic_DNA"/>
</dbReference>
<reference evidence="2" key="1">
    <citation type="submission" date="2017-02" db="EMBL/GenBank/DDBJ databases">
        <authorList>
            <person name="Varghese N."/>
            <person name="Submissions S."/>
        </authorList>
    </citation>
    <scope>NUCLEOTIDE SEQUENCE [LARGE SCALE GENOMIC DNA]</scope>
    <source>
        <strain evidence="2">DSM 22270</strain>
    </source>
</reference>
<name>A0A1T5FCI1_9BACT</name>
<dbReference type="InterPro" id="IPR016024">
    <property type="entry name" value="ARM-type_fold"/>
</dbReference>
<accession>A0A1T5FCI1</accession>
<organism evidence="1 2">
    <name type="scientific">Dyadobacter psychrophilus</name>
    <dbReference type="NCBI Taxonomy" id="651661"/>
    <lineage>
        <taxon>Bacteria</taxon>
        <taxon>Pseudomonadati</taxon>
        <taxon>Bacteroidota</taxon>
        <taxon>Cytophagia</taxon>
        <taxon>Cytophagales</taxon>
        <taxon>Spirosomataceae</taxon>
        <taxon>Dyadobacter</taxon>
    </lineage>
</organism>
<gene>
    <name evidence="1" type="ORF">SAMN05660293_03037</name>
</gene>
<evidence type="ECO:0000313" key="2">
    <source>
        <dbReference type="Proteomes" id="UP000190897"/>
    </source>
</evidence>
<dbReference type="STRING" id="651661.SAMN05660293_03037"/>
<dbReference type="PANTHER" id="PTHR41291">
    <property type="entry name" value="DNA ALKYLATION REPAIR PROTEIN"/>
    <property type="match status" value="1"/>
</dbReference>
<dbReference type="PANTHER" id="PTHR41291:SF1">
    <property type="entry name" value="DNA ALKYLATION REPAIR PROTEIN"/>
    <property type="match status" value="1"/>
</dbReference>
<protein>
    <submittedName>
        <fullName evidence="1">3-methyladenine DNA glycosylase AlkD</fullName>
    </submittedName>
</protein>
<dbReference type="CDD" id="cd06561">
    <property type="entry name" value="AlkD_like"/>
    <property type="match status" value="1"/>
</dbReference>
<sequence length="259" mass="29053">MDAGKGKVLSKIVIFCTKNNKRMMNQVKEVMNQLAALGSEQTLKTFRNHGGVEPMYGVKIGDMKPILKKHKNNHQLALELYNTGNSDAMYLAGLMSNPSLLTPEVLDEWIERAPWHMISEYTVAWNAAESPYGFEMARKWIESDKELTADAGWSTFSCLMALTPDENIDKEEIDGLLDRVEKEIHDAPNQVRYVMNGFLIAVGSYYKPSAEKAMAIGGRIGKVKVNMGNTACKVPYAPDYIQKVWDAGRLGAKRKEVRC</sequence>
<dbReference type="Pfam" id="PF08713">
    <property type="entry name" value="DNA_alkylation"/>
    <property type="match status" value="1"/>
</dbReference>
<proteinExistence type="predicted"/>
<dbReference type="Proteomes" id="UP000190897">
    <property type="component" value="Unassembled WGS sequence"/>
</dbReference>
<keyword evidence="2" id="KW-1185">Reference proteome</keyword>